<protein>
    <submittedName>
        <fullName evidence="2">Uncharacterized protein</fullName>
    </submittedName>
</protein>
<name>A0A976NZS1_BRELC</name>
<dbReference type="EMBL" id="SHOA02000009">
    <property type="protein sequence ID" value="TDH73961.1"/>
    <property type="molecule type" value="Genomic_DNA"/>
</dbReference>
<dbReference type="RefSeq" id="XP_067823459.1">
    <property type="nucleotide sequence ID" value="XM_067966760.1"/>
</dbReference>
<reference evidence="2 3" key="1">
    <citation type="journal article" date="2021" name="Genome Biol.">
        <title>AFLAP: assembly-free linkage analysis pipeline using k-mers from genome sequencing data.</title>
        <authorList>
            <person name="Fletcher K."/>
            <person name="Zhang L."/>
            <person name="Gil J."/>
            <person name="Han R."/>
            <person name="Cavanaugh K."/>
            <person name="Michelmore R."/>
        </authorList>
    </citation>
    <scope>NUCLEOTIDE SEQUENCE [LARGE SCALE GENOMIC DNA]</scope>
    <source>
        <strain evidence="2 3">SF5</strain>
    </source>
</reference>
<feature type="transmembrane region" description="Helical" evidence="1">
    <location>
        <begin position="33"/>
        <end position="55"/>
    </location>
</feature>
<dbReference type="KEGG" id="blac:94352431"/>
<dbReference type="GeneID" id="94352431"/>
<organism evidence="2 3">
    <name type="scientific">Bremia lactucae</name>
    <name type="common">Lettuce downy mildew</name>
    <dbReference type="NCBI Taxonomy" id="4779"/>
    <lineage>
        <taxon>Eukaryota</taxon>
        <taxon>Sar</taxon>
        <taxon>Stramenopiles</taxon>
        <taxon>Oomycota</taxon>
        <taxon>Peronosporomycetes</taxon>
        <taxon>Peronosporales</taxon>
        <taxon>Peronosporaceae</taxon>
        <taxon>Bremia</taxon>
    </lineage>
</organism>
<evidence type="ECO:0000313" key="3">
    <source>
        <dbReference type="Proteomes" id="UP000294530"/>
    </source>
</evidence>
<sequence length="84" mass="9342">MVSLCGSLFLLVVGVLFKLQPEYMKISKNVKSAMPIFESAALYAALFVASSFMYLKESKKTVIESYDARGSTFDERQGLLAQYA</sequence>
<dbReference type="OrthoDB" id="67317at2759"/>
<keyword evidence="3" id="KW-1185">Reference proteome</keyword>
<proteinExistence type="predicted"/>
<keyword evidence="1" id="KW-1133">Transmembrane helix</keyword>
<dbReference type="Proteomes" id="UP000294530">
    <property type="component" value="Unassembled WGS sequence"/>
</dbReference>
<gene>
    <name evidence="2" type="ORF">CCR75_008710</name>
</gene>
<dbReference type="AlphaFoldDB" id="A0A976NZS1"/>
<comment type="caution">
    <text evidence="2">The sequence shown here is derived from an EMBL/GenBank/DDBJ whole genome shotgun (WGS) entry which is preliminary data.</text>
</comment>
<evidence type="ECO:0000313" key="2">
    <source>
        <dbReference type="EMBL" id="TDH73961.1"/>
    </source>
</evidence>
<evidence type="ECO:0000256" key="1">
    <source>
        <dbReference type="SAM" id="Phobius"/>
    </source>
</evidence>
<keyword evidence="1" id="KW-0812">Transmembrane</keyword>
<keyword evidence="1" id="KW-0472">Membrane</keyword>
<accession>A0A976NZS1</accession>